<comment type="subcellular location">
    <subcellularLocation>
        <location evidence="1">Mitochondrion</location>
    </subcellularLocation>
</comment>
<name>C1C113_CALCM</name>
<dbReference type="InterPro" id="IPR036525">
    <property type="entry name" value="Tubulin/FtsZ_GTPase_sf"/>
</dbReference>
<evidence type="ECO:0000259" key="5">
    <source>
        <dbReference type="Pfam" id="PF10644"/>
    </source>
</evidence>
<protein>
    <submittedName>
        <fullName evidence="7">Misato homolog 1</fullName>
    </submittedName>
</protein>
<feature type="compositionally biased region" description="Basic and acidic residues" evidence="4">
    <location>
        <begin position="96"/>
        <end position="117"/>
    </location>
</feature>
<dbReference type="PANTHER" id="PTHR13391:SF0">
    <property type="entry name" value="PROTEIN MISATO HOMOLOG 1"/>
    <property type="match status" value="1"/>
</dbReference>
<gene>
    <name evidence="7" type="primary">MSTO1</name>
</gene>
<dbReference type="PANTHER" id="PTHR13391">
    <property type="entry name" value="MITOCHONDRIAL DISTRIBUTION REGULATOR MISATO"/>
    <property type="match status" value="1"/>
</dbReference>
<dbReference type="GO" id="GO:0007005">
    <property type="term" value="P:mitochondrion organization"/>
    <property type="evidence" value="ECO:0007669"/>
    <property type="project" value="InterPro"/>
</dbReference>
<dbReference type="Pfam" id="PF14881">
    <property type="entry name" value="Tubulin_3"/>
    <property type="match status" value="1"/>
</dbReference>
<feature type="region of interest" description="Disordered" evidence="4">
    <location>
        <begin position="94"/>
        <end position="117"/>
    </location>
</feature>
<accession>C1C113</accession>
<evidence type="ECO:0000313" key="7">
    <source>
        <dbReference type="EMBL" id="ACO14966.1"/>
    </source>
</evidence>
<evidence type="ECO:0000259" key="6">
    <source>
        <dbReference type="Pfam" id="PF14881"/>
    </source>
</evidence>
<dbReference type="Pfam" id="PF10644">
    <property type="entry name" value="Misat_Tub_SegII"/>
    <property type="match status" value="1"/>
</dbReference>
<dbReference type="Gene3D" id="3.40.50.1440">
    <property type="entry name" value="Tubulin/FtsZ, GTPase domain"/>
    <property type="match status" value="1"/>
</dbReference>
<dbReference type="InterPro" id="IPR049942">
    <property type="entry name" value="DML1/Misato"/>
</dbReference>
<evidence type="ECO:0000256" key="1">
    <source>
        <dbReference type="ARBA" id="ARBA00004173"/>
    </source>
</evidence>
<dbReference type="InterPro" id="IPR029209">
    <property type="entry name" value="DML1/Misato_tubulin"/>
</dbReference>
<evidence type="ECO:0000256" key="2">
    <source>
        <dbReference type="ARBA" id="ARBA00008507"/>
    </source>
</evidence>
<evidence type="ECO:0000256" key="3">
    <source>
        <dbReference type="ARBA" id="ARBA00023128"/>
    </source>
</evidence>
<dbReference type="GO" id="GO:0005739">
    <property type="term" value="C:mitochondrion"/>
    <property type="evidence" value="ECO:0007669"/>
    <property type="project" value="UniProtKB-SubCell"/>
</dbReference>
<dbReference type="SUPFAM" id="SSF52490">
    <property type="entry name" value="Tubulin nucleotide-binding domain-like"/>
    <property type="match status" value="1"/>
</dbReference>
<dbReference type="AlphaFoldDB" id="C1C113"/>
<dbReference type="EMBL" id="BT080542">
    <property type="protein sequence ID" value="ACO14966.1"/>
    <property type="molecule type" value="mRNA"/>
</dbReference>
<organism evidence="7">
    <name type="scientific">Caligus clemensi</name>
    <name type="common">Sea louse</name>
    <dbReference type="NCBI Taxonomy" id="344056"/>
    <lineage>
        <taxon>Eukaryota</taxon>
        <taxon>Metazoa</taxon>
        <taxon>Ecdysozoa</taxon>
        <taxon>Arthropoda</taxon>
        <taxon>Crustacea</taxon>
        <taxon>Multicrustacea</taxon>
        <taxon>Hexanauplia</taxon>
        <taxon>Copepoda</taxon>
        <taxon>Siphonostomatoida</taxon>
        <taxon>Caligidae</taxon>
        <taxon>Caligus</taxon>
    </lineage>
</organism>
<feature type="domain" description="DML1/Misato tubulin" evidence="6">
    <location>
        <begin position="116"/>
        <end position="311"/>
    </location>
</feature>
<proteinExistence type="evidence at transcript level"/>
<reference evidence="7" key="1">
    <citation type="submission" date="2009-03" db="EMBL/GenBank/DDBJ databases">
        <title>Caligus clemensi ESTs and full-length cDNAs.</title>
        <authorList>
            <person name="Yasuike M."/>
            <person name="von Schalburg K."/>
            <person name="Cooper G."/>
            <person name="Leong J."/>
            <person name="Jones S.R.M."/>
            <person name="Koop B.F."/>
        </authorList>
    </citation>
    <scope>NUCLEOTIDE SEQUENCE</scope>
    <source>
        <tissue evidence="7">Whole</tissue>
    </source>
</reference>
<keyword evidence="3" id="KW-0496">Mitochondrion</keyword>
<dbReference type="InterPro" id="IPR019605">
    <property type="entry name" value="Misato_II_tubulin-like"/>
</dbReference>
<evidence type="ECO:0000256" key="4">
    <source>
        <dbReference type="SAM" id="MobiDB-lite"/>
    </source>
</evidence>
<feature type="domain" description="Misato Segment II tubulin-like" evidence="5">
    <location>
        <begin position="4"/>
        <end position="101"/>
    </location>
</feature>
<sequence length="483" mass="54817">MTTREVLTLQVGPYSNYIGAHFWNIQDKDLVYEPRPVLPPSNPCVLFREGLSLNKEVTFTPRLISIDLKGALGSLPRYGELYTVEEDEDTQLWEGNVRKENRGDHNDEKDIDETEPKVSKPSYEFWSDYLIPRLHPRSNLVIEEYQKDNTLKTFDIFGLGTQPDENEEQNVFESIRFFAEETDQMSGFHFLSDADSGFGGLSLRIKDHLLDEYPRKSILSFPVWPSLYNDHSPELPVNPLRNPSRFLNIALSLYHLHESSLISPLSLNPGYFPLPRSPIDIPGLDIDHQSLHQSSAPLASSLDTISLPWRLKNNSSSTYEFVEGLSQRGRKFCTMSTAMATSGESDFFSLTPGFKYSSESKIRIQSVVQRGPPISTFNLEEYLQKAFPKAFNTHKIIQDEGSPMGHPYPRLMSTPMERVGMVTSWSSADAMESILNDIAKQVGKLNLNKMNGFLEAGLESDELDELVNGFMNIADDYTDRHDI</sequence>
<comment type="similarity">
    <text evidence="2">Belongs to the misato family.</text>
</comment>